<protein>
    <submittedName>
        <fullName evidence="1">Uncharacterized protein</fullName>
    </submittedName>
</protein>
<gene>
    <name evidence="1" type="ORF">H0A61_02152</name>
</gene>
<proteinExistence type="predicted"/>
<dbReference type="EMBL" id="CP059066">
    <property type="protein sequence ID" value="QSQ09771.1"/>
    <property type="molecule type" value="Genomic_DNA"/>
</dbReference>
<dbReference type="RefSeq" id="WP_206707109.1">
    <property type="nucleotide sequence ID" value="NZ_CP059066.1"/>
</dbReference>
<accession>A0A8A0RMY9</accession>
<reference evidence="1" key="1">
    <citation type="submission" date="2020-07" db="EMBL/GenBank/DDBJ databases">
        <title>Koleobacter methoxysyntrophicus gen. nov., sp. nov., a novel anaerobic bacterium isolated from deep subsurface oil field and proposal of Koleobacterales ord. nov. in the phylum Firmicutes.</title>
        <authorList>
            <person name="Sakamoto S."/>
            <person name="Tamaki H."/>
        </authorList>
    </citation>
    <scope>NUCLEOTIDE SEQUENCE</scope>
    <source>
        <strain evidence="1">NRmbB1</strain>
    </source>
</reference>
<dbReference type="KEGG" id="kme:H0A61_02152"/>
<evidence type="ECO:0000313" key="2">
    <source>
        <dbReference type="Proteomes" id="UP000662904"/>
    </source>
</evidence>
<evidence type="ECO:0000313" key="1">
    <source>
        <dbReference type="EMBL" id="QSQ09771.1"/>
    </source>
</evidence>
<name>A0A8A0RMY9_9FIRM</name>
<dbReference type="Proteomes" id="UP000662904">
    <property type="component" value="Chromosome"/>
</dbReference>
<dbReference type="AlphaFoldDB" id="A0A8A0RMY9"/>
<sequence length="73" mass="8862">MLEREIMQKRIRRLDDIVKSIYGEDLSTKRMKELENTSIRTINDLGYYLIETHQLGKVVRQREKYLQSFFINP</sequence>
<organism evidence="1 2">
    <name type="scientific">Koleobacter methoxysyntrophicus</name>
    <dbReference type="NCBI Taxonomy" id="2751313"/>
    <lineage>
        <taxon>Bacteria</taxon>
        <taxon>Bacillati</taxon>
        <taxon>Bacillota</taxon>
        <taxon>Clostridia</taxon>
        <taxon>Koleobacterales</taxon>
        <taxon>Koleobacteraceae</taxon>
        <taxon>Koleobacter</taxon>
    </lineage>
</organism>
<keyword evidence="2" id="KW-1185">Reference proteome</keyword>